<organism evidence="1 2">
    <name type="scientific">Lachnellula arida</name>
    <dbReference type="NCBI Taxonomy" id="1316785"/>
    <lineage>
        <taxon>Eukaryota</taxon>
        <taxon>Fungi</taxon>
        <taxon>Dikarya</taxon>
        <taxon>Ascomycota</taxon>
        <taxon>Pezizomycotina</taxon>
        <taxon>Leotiomycetes</taxon>
        <taxon>Helotiales</taxon>
        <taxon>Lachnaceae</taxon>
        <taxon>Lachnellula</taxon>
    </lineage>
</organism>
<proteinExistence type="predicted"/>
<dbReference type="AlphaFoldDB" id="A0A8T9AZ32"/>
<name>A0A8T9AZ32_9HELO</name>
<sequence length="136" mass="15916">YTHFESSTSNLVFFSNFITFIYYNIEYNIYPIRTRIGAYTRRVFSISYNMTSNTIAARTAGIIILELEEFSITLTPKIKNKELVMLTSSVFYISKEKKYYATIEANYRAPFMRRLTSIPLCYTSLIRGELKLAEFS</sequence>
<keyword evidence="2" id="KW-1185">Reference proteome</keyword>
<evidence type="ECO:0000313" key="1">
    <source>
        <dbReference type="EMBL" id="TVY12577.1"/>
    </source>
</evidence>
<reference evidence="1 2" key="1">
    <citation type="submission" date="2018-05" db="EMBL/GenBank/DDBJ databases">
        <title>Whole genome sequencing for identification of molecular markers to develop diagnostic detection tools for the regulated plant pathogen Lachnellula willkommii.</title>
        <authorList>
            <person name="Giroux E."/>
            <person name="Bilodeau G."/>
        </authorList>
    </citation>
    <scope>NUCLEOTIDE SEQUENCE [LARGE SCALE GENOMIC DNA]</scope>
    <source>
        <strain evidence="1 2">CBS 203.66</strain>
    </source>
</reference>
<evidence type="ECO:0000313" key="2">
    <source>
        <dbReference type="Proteomes" id="UP000469559"/>
    </source>
</evidence>
<dbReference type="EMBL" id="QGMF01001583">
    <property type="protein sequence ID" value="TVY12577.1"/>
    <property type="molecule type" value="Genomic_DNA"/>
</dbReference>
<protein>
    <submittedName>
        <fullName evidence="1">Uncharacterized protein</fullName>
    </submittedName>
</protein>
<accession>A0A8T9AZ32</accession>
<comment type="caution">
    <text evidence="1">The sequence shown here is derived from an EMBL/GenBank/DDBJ whole genome shotgun (WGS) entry which is preliminary data.</text>
</comment>
<feature type="non-terminal residue" evidence="1">
    <location>
        <position position="1"/>
    </location>
</feature>
<dbReference type="Proteomes" id="UP000469559">
    <property type="component" value="Unassembled WGS sequence"/>
</dbReference>
<gene>
    <name evidence="1" type="ORF">LARI1_G009026</name>
</gene>